<dbReference type="RefSeq" id="WP_094058984.1">
    <property type="nucleotide sequence ID" value="NZ_CP022530.1"/>
</dbReference>
<feature type="transmembrane region" description="Helical" evidence="1">
    <location>
        <begin position="21"/>
        <end position="40"/>
    </location>
</feature>
<dbReference type="Pfam" id="PF07885">
    <property type="entry name" value="Ion_trans_2"/>
    <property type="match status" value="1"/>
</dbReference>
<evidence type="ECO:0000259" key="2">
    <source>
        <dbReference type="Pfam" id="PF07885"/>
    </source>
</evidence>
<keyword evidence="1" id="KW-0472">Membrane</keyword>
<dbReference type="AlphaFoldDB" id="A0A222FFB4"/>
<accession>A0A222FFB4</accession>
<dbReference type="InterPro" id="IPR036291">
    <property type="entry name" value="NAD(P)-bd_dom_sf"/>
</dbReference>
<dbReference type="KEGG" id="bsan:CHH28_03390"/>
<keyword evidence="4" id="KW-1185">Reference proteome</keyword>
<dbReference type="SUPFAM" id="SSF81324">
    <property type="entry name" value="Voltage-gated potassium channels"/>
    <property type="match status" value="1"/>
</dbReference>
<protein>
    <submittedName>
        <fullName evidence="3">Potassium channel protein</fullName>
    </submittedName>
</protein>
<dbReference type="PANTHER" id="PTHR43833:SF9">
    <property type="entry name" value="POTASSIUM CHANNEL PROTEIN YUGO-RELATED"/>
    <property type="match status" value="1"/>
</dbReference>
<reference evidence="3 4" key="1">
    <citation type="submission" date="2017-07" db="EMBL/GenBank/DDBJ databases">
        <title>Annotated genome sequence of Bacterioplanes sanyensis isolated from Red Sea.</title>
        <authorList>
            <person name="Rehman Z.U."/>
        </authorList>
    </citation>
    <scope>NUCLEOTIDE SEQUENCE [LARGE SCALE GENOMIC DNA]</scope>
    <source>
        <strain evidence="3 4">NV9</strain>
    </source>
</reference>
<dbReference type="Proteomes" id="UP000202440">
    <property type="component" value="Chromosome"/>
</dbReference>
<feature type="transmembrane region" description="Helical" evidence="1">
    <location>
        <begin position="46"/>
        <end position="65"/>
    </location>
</feature>
<dbReference type="GO" id="GO:0034220">
    <property type="term" value="P:monoatomic ion transmembrane transport"/>
    <property type="evidence" value="ECO:0007669"/>
    <property type="project" value="UniProtKB-KW"/>
</dbReference>
<evidence type="ECO:0000313" key="3">
    <source>
        <dbReference type="EMBL" id="ASP37775.1"/>
    </source>
</evidence>
<organism evidence="3 4">
    <name type="scientific">Bacterioplanes sanyensis</name>
    <dbReference type="NCBI Taxonomy" id="1249553"/>
    <lineage>
        <taxon>Bacteria</taxon>
        <taxon>Pseudomonadati</taxon>
        <taxon>Pseudomonadota</taxon>
        <taxon>Gammaproteobacteria</taxon>
        <taxon>Oceanospirillales</taxon>
        <taxon>Oceanospirillaceae</taxon>
        <taxon>Bacterioplanes</taxon>
    </lineage>
</organism>
<dbReference type="Gene3D" id="3.40.50.720">
    <property type="entry name" value="NAD(P)-binding Rossmann-like Domain"/>
    <property type="match status" value="1"/>
</dbReference>
<sequence>MPLVVKLRQLAARLFYRLSGVAVVAALFIYLMTSWLGLYLAGEQDLLVLDTFFYWILVTASTVGYGDYSPASAAGRLFAALWVIPLGLSLFAVVVTRFGMLIHTLVFKGKKGLLMLTLSNHTVIIGWNGARTLRLIELLLARQNKQQQRIVLCTTADIENPLPGKIDFVRVSSFTQPEDMARTSINLAQRIIIDTDSDDVTLTTALFCADVNPDAHKTAYLQQESLADLLKVHCPKVEVIPSVSIEMLARSTLDPGSSQVHKQLLDSTDGMTQYSLQYDGENTHFQPLFEQFKSQLDATLIGVRPAAAQDIVLNPPLSTPIQQGDSLFYIAAHRIELPAVA</sequence>
<dbReference type="OrthoDB" id="9813518at2"/>
<dbReference type="SUPFAM" id="SSF51735">
    <property type="entry name" value="NAD(P)-binding Rossmann-fold domains"/>
    <property type="match status" value="1"/>
</dbReference>
<dbReference type="InterPro" id="IPR013099">
    <property type="entry name" value="K_chnl_dom"/>
</dbReference>
<dbReference type="InterPro" id="IPR050721">
    <property type="entry name" value="Trk_Ktr_HKT_K-transport"/>
</dbReference>
<feature type="transmembrane region" description="Helical" evidence="1">
    <location>
        <begin position="77"/>
        <end position="100"/>
    </location>
</feature>
<evidence type="ECO:0000256" key="1">
    <source>
        <dbReference type="SAM" id="Phobius"/>
    </source>
</evidence>
<keyword evidence="1" id="KW-1133">Transmembrane helix</keyword>
<name>A0A222FFB4_9GAMM</name>
<dbReference type="EMBL" id="CP022530">
    <property type="protein sequence ID" value="ASP37775.1"/>
    <property type="molecule type" value="Genomic_DNA"/>
</dbReference>
<gene>
    <name evidence="3" type="ORF">CHH28_03390</name>
</gene>
<proteinExistence type="predicted"/>
<keyword evidence="3" id="KW-0813">Transport</keyword>
<keyword evidence="1" id="KW-0812">Transmembrane</keyword>
<evidence type="ECO:0000313" key="4">
    <source>
        <dbReference type="Proteomes" id="UP000202440"/>
    </source>
</evidence>
<dbReference type="Gene3D" id="1.10.287.70">
    <property type="match status" value="1"/>
</dbReference>
<dbReference type="PANTHER" id="PTHR43833">
    <property type="entry name" value="POTASSIUM CHANNEL PROTEIN 2-RELATED-RELATED"/>
    <property type="match status" value="1"/>
</dbReference>
<keyword evidence="3" id="KW-0406">Ion transport</keyword>
<keyword evidence="3" id="KW-0407">Ion channel</keyword>
<feature type="domain" description="Potassium channel" evidence="2">
    <location>
        <begin position="27"/>
        <end position="102"/>
    </location>
</feature>